<dbReference type="EMBL" id="JAIWYP010000003">
    <property type="protein sequence ID" value="KAH3859683.1"/>
    <property type="molecule type" value="Genomic_DNA"/>
</dbReference>
<keyword evidence="3" id="KW-1185">Reference proteome</keyword>
<accession>A0A9D4LL84</accession>
<evidence type="ECO:0000256" key="1">
    <source>
        <dbReference type="SAM" id="MobiDB-lite"/>
    </source>
</evidence>
<feature type="non-terminal residue" evidence="2">
    <location>
        <position position="52"/>
    </location>
</feature>
<proteinExistence type="predicted"/>
<gene>
    <name evidence="2" type="ORF">DPMN_102503</name>
</gene>
<reference evidence="2" key="1">
    <citation type="journal article" date="2019" name="bioRxiv">
        <title>The Genome of the Zebra Mussel, Dreissena polymorpha: A Resource for Invasive Species Research.</title>
        <authorList>
            <person name="McCartney M.A."/>
            <person name="Auch B."/>
            <person name="Kono T."/>
            <person name="Mallez S."/>
            <person name="Zhang Y."/>
            <person name="Obille A."/>
            <person name="Becker A."/>
            <person name="Abrahante J.E."/>
            <person name="Garbe J."/>
            <person name="Badalamenti J.P."/>
            <person name="Herman A."/>
            <person name="Mangelson H."/>
            <person name="Liachko I."/>
            <person name="Sullivan S."/>
            <person name="Sone E.D."/>
            <person name="Koren S."/>
            <person name="Silverstein K.A.T."/>
            <person name="Beckman K.B."/>
            <person name="Gohl D.M."/>
        </authorList>
    </citation>
    <scope>NUCLEOTIDE SEQUENCE</scope>
    <source>
        <strain evidence="2">Duluth1</strain>
        <tissue evidence="2">Whole animal</tissue>
    </source>
</reference>
<dbReference type="Proteomes" id="UP000828390">
    <property type="component" value="Unassembled WGS sequence"/>
</dbReference>
<organism evidence="2 3">
    <name type="scientific">Dreissena polymorpha</name>
    <name type="common">Zebra mussel</name>
    <name type="synonym">Mytilus polymorpha</name>
    <dbReference type="NCBI Taxonomy" id="45954"/>
    <lineage>
        <taxon>Eukaryota</taxon>
        <taxon>Metazoa</taxon>
        <taxon>Spiralia</taxon>
        <taxon>Lophotrochozoa</taxon>
        <taxon>Mollusca</taxon>
        <taxon>Bivalvia</taxon>
        <taxon>Autobranchia</taxon>
        <taxon>Heteroconchia</taxon>
        <taxon>Euheterodonta</taxon>
        <taxon>Imparidentia</taxon>
        <taxon>Neoheterodontei</taxon>
        <taxon>Myida</taxon>
        <taxon>Dreissenoidea</taxon>
        <taxon>Dreissenidae</taxon>
        <taxon>Dreissena</taxon>
    </lineage>
</organism>
<dbReference type="AlphaFoldDB" id="A0A9D4LL84"/>
<evidence type="ECO:0000313" key="3">
    <source>
        <dbReference type="Proteomes" id="UP000828390"/>
    </source>
</evidence>
<feature type="region of interest" description="Disordered" evidence="1">
    <location>
        <begin position="1"/>
        <end position="52"/>
    </location>
</feature>
<evidence type="ECO:0000313" key="2">
    <source>
        <dbReference type="EMBL" id="KAH3859683.1"/>
    </source>
</evidence>
<name>A0A9D4LL84_DREPO</name>
<reference evidence="2" key="2">
    <citation type="submission" date="2020-11" db="EMBL/GenBank/DDBJ databases">
        <authorList>
            <person name="McCartney M.A."/>
            <person name="Auch B."/>
            <person name="Kono T."/>
            <person name="Mallez S."/>
            <person name="Becker A."/>
            <person name="Gohl D.M."/>
            <person name="Silverstein K.A.T."/>
            <person name="Koren S."/>
            <person name="Bechman K.B."/>
            <person name="Herman A."/>
            <person name="Abrahante J.E."/>
            <person name="Garbe J."/>
        </authorList>
    </citation>
    <scope>NUCLEOTIDE SEQUENCE</scope>
    <source>
        <strain evidence="2">Duluth1</strain>
        <tissue evidence="2">Whole animal</tissue>
    </source>
</reference>
<protein>
    <submittedName>
        <fullName evidence="2">Uncharacterized protein</fullName>
    </submittedName>
</protein>
<sequence length="52" mass="6368">MANKLKDMLQDVHQRAKRPLTREMNERRQTLSERQLYHQSLESLDSDERFHT</sequence>
<comment type="caution">
    <text evidence="2">The sequence shown here is derived from an EMBL/GenBank/DDBJ whole genome shotgun (WGS) entry which is preliminary data.</text>
</comment>
<feature type="compositionally biased region" description="Basic and acidic residues" evidence="1">
    <location>
        <begin position="1"/>
        <end position="31"/>
    </location>
</feature>